<accession>A0A6J6RDQ9</accession>
<dbReference type="Gene3D" id="3.40.50.300">
    <property type="entry name" value="P-loop containing nucleotide triphosphate hydrolases"/>
    <property type="match status" value="1"/>
</dbReference>
<dbReference type="PANTHER" id="PTHR43204">
    <property type="entry name" value="ABC TRANSPORTER I FAMILY MEMBER 6, CHLOROPLASTIC"/>
    <property type="match status" value="1"/>
</dbReference>
<evidence type="ECO:0000313" key="7">
    <source>
        <dbReference type="EMBL" id="CAB5026965.1"/>
    </source>
</evidence>
<gene>
    <name evidence="4" type="ORF">UFOPK2683_00634</name>
    <name evidence="5" type="ORF">UFOPK3605_01631</name>
    <name evidence="6" type="ORF">UFOPK3897_01571</name>
    <name evidence="7" type="ORF">UFOPK4121_01025</name>
</gene>
<name>A0A6J6RDQ9_9ZZZZ</name>
<keyword evidence="2" id="KW-0067">ATP-binding</keyword>
<evidence type="ECO:0000313" key="4">
    <source>
        <dbReference type="EMBL" id="CAB4721236.1"/>
    </source>
</evidence>
<dbReference type="PANTHER" id="PTHR43204:SF1">
    <property type="entry name" value="ABC TRANSPORTER I FAMILY MEMBER 6, CHLOROPLASTIC"/>
    <property type="match status" value="1"/>
</dbReference>
<organism evidence="4">
    <name type="scientific">freshwater metagenome</name>
    <dbReference type="NCBI Taxonomy" id="449393"/>
    <lineage>
        <taxon>unclassified sequences</taxon>
        <taxon>metagenomes</taxon>
        <taxon>ecological metagenomes</taxon>
    </lineage>
</organism>
<evidence type="ECO:0000256" key="1">
    <source>
        <dbReference type="ARBA" id="ARBA00022741"/>
    </source>
</evidence>
<dbReference type="InterPro" id="IPR027417">
    <property type="entry name" value="P-loop_NTPase"/>
</dbReference>
<sequence length="245" mass="26353">MSTLVIKNLHASVDGTEILRGIDLEINSGEVHALMGPNGSGKSTLSHVLMGRSDYEVTQGSVTLDGVELLGLPTWRRAELGLFLVMQYPVEVPGVTVGDLVTAALKVRGAATNGVGDLVAAEAGRLGVRDEFLRRGVNNEFSGGEKKRVETLQLAALAPRFAVLDEIDSGLDVDALRDVARRVEEMTSESDLGVLAITHYDRLLGELHPDWVHILLDGHIVRTGGPELAQELERTGYEGINDSPK</sequence>
<dbReference type="EMBL" id="CAEZYK010000027">
    <property type="protein sequence ID" value="CAB4721236.1"/>
    <property type="molecule type" value="Genomic_DNA"/>
</dbReference>
<dbReference type="InterPro" id="IPR003593">
    <property type="entry name" value="AAA+_ATPase"/>
</dbReference>
<dbReference type="PROSITE" id="PS50893">
    <property type="entry name" value="ABC_TRANSPORTER_2"/>
    <property type="match status" value="1"/>
</dbReference>
<reference evidence="4" key="1">
    <citation type="submission" date="2020-05" db="EMBL/GenBank/DDBJ databases">
        <authorList>
            <person name="Chiriac C."/>
            <person name="Salcher M."/>
            <person name="Ghai R."/>
            <person name="Kavagutti S V."/>
        </authorList>
    </citation>
    <scope>NUCLEOTIDE SEQUENCE</scope>
</reference>
<dbReference type="SUPFAM" id="SSF52540">
    <property type="entry name" value="P-loop containing nucleoside triphosphate hydrolases"/>
    <property type="match status" value="1"/>
</dbReference>
<evidence type="ECO:0000256" key="2">
    <source>
        <dbReference type="ARBA" id="ARBA00022840"/>
    </source>
</evidence>
<proteinExistence type="predicted"/>
<feature type="domain" description="ABC transporter" evidence="3">
    <location>
        <begin position="4"/>
        <end position="242"/>
    </location>
</feature>
<dbReference type="Pfam" id="PF00005">
    <property type="entry name" value="ABC_tran"/>
    <property type="match status" value="1"/>
</dbReference>
<dbReference type="GO" id="GO:0005524">
    <property type="term" value="F:ATP binding"/>
    <property type="evidence" value="ECO:0007669"/>
    <property type="project" value="UniProtKB-KW"/>
</dbReference>
<dbReference type="NCBIfam" id="TIGR01978">
    <property type="entry name" value="sufC"/>
    <property type="match status" value="1"/>
</dbReference>
<dbReference type="InterPro" id="IPR003439">
    <property type="entry name" value="ABC_transporter-like_ATP-bd"/>
</dbReference>
<evidence type="ECO:0000313" key="6">
    <source>
        <dbReference type="EMBL" id="CAB4988103.1"/>
    </source>
</evidence>
<keyword evidence="1" id="KW-0547">Nucleotide-binding</keyword>
<dbReference type="EMBL" id="CAFBMM010000145">
    <property type="protein sequence ID" value="CAB4920493.1"/>
    <property type="molecule type" value="Genomic_DNA"/>
</dbReference>
<dbReference type="CDD" id="cd03217">
    <property type="entry name" value="ABC_FeS_Assembly"/>
    <property type="match status" value="1"/>
</dbReference>
<dbReference type="GO" id="GO:0016887">
    <property type="term" value="F:ATP hydrolysis activity"/>
    <property type="evidence" value="ECO:0007669"/>
    <property type="project" value="InterPro"/>
</dbReference>
<evidence type="ECO:0000313" key="5">
    <source>
        <dbReference type="EMBL" id="CAB4920493.1"/>
    </source>
</evidence>
<evidence type="ECO:0000259" key="3">
    <source>
        <dbReference type="PROSITE" id="PS50893"/>
    </source>
</evidence>
<dbReference type="EMBL" id="CAFBOF010000059">
    <property type="protein sequence ID" value="CAB4988103.1"/>
    <property type="molecule type" value="Genomic_DNA"/>
</dbReference>
<dbReference type="InterPro" id="IPR010230">
    <property type="entry name" value="FeS-cluster_ATPase_SufC"/>
</dbReference>
<dbReference type="SMART" id="SM00382">
    <property type="entry name" value="AAA"/>
    <property type="match status" value="1"/>
</dbReference>
<dbReference type="AlphaFoldDB" id="A0A6J6RDQ9"/>
<protein>
    <submittedName>
        <fullName evidence="4">Unannotated protein</fullName>
    </submittedName>
</protein>
<dbReference type="EMBL" id="CAFBPQ010000031">
    <property type="protein sequence ID" value="CAB5026965.1"/>
    <property type="molecule type" value="Genomic_DNA"/>
</dbReference>